<dbReference type="Proteomes" id="UP000298663">
    <property type="component" value="Unassembled WGS sequence"/>
</dbReference>
<reference evidence="1 2" key="2">
    <citation type="journal article" date="2019" name="G3 (Bethesda)">
        <title>Hybrid Assembly of the Genome of the Entomopathogenic Nematode Steinernema carpocapsae Identifies the X-Chromosome.</title>
        <authorList>
            <person name="Serra L."/>
            <person name="Macchietto M."/>
            <person name="Macias-Munoz A."/>
            <person name="McGill C.J."/>
            <person name="Rodriguez I.M."/>
            <person name="Rodriguez B."/>
            <person name="Murad R."/>
            <person name="Mortazavi A."/>
        </authorList>
    </citation>
    <scope>NUCLEOTIDE SEQUENCE [LARGE SCALE GENOMIC DNA]</scope>
    <source>
        <strain evidence="1 2">ALL</strain>
    </source>
</reference>
<organism evidence="1 2">
    <name type="scientific">Steinernema carpocapsae</name>
    <name type="common">Entomopathogenic nematode</name>
    <dbReference type="NCBI Taxonomy" id="34508"/>
    <lineage>
        <taxon>Eukaryota</taxon>
        <taxon>Metazoa</taxon>
        <taxon>Ecdysozoa</taxon>
        <taxon>Nematoda</taxon>
        <taxon>Chromadorea</taxon>
        <taxon>Rhabditida</taxon>
        <taxon>Tylenchina</taxon>
        <taxon>Panagrolaimomorpha</taxon>
        <taxon>Strongyloidoidea</taxon>
        <taxon>Steinernematidae</taxon>
        <taxon>Steinernema</taxon>
    </lineage>
</organism>
<keyword evidence="2" id="KW-1185">Reference proteome</keyword>
<protein>
    <submittedName>
        <fullName evidence="1">Uncharacterized protein</fullName>
    </submittedName>
</protein>
<accession>A0A4U5P154</accession>
<reference evidence="1 2" key="1">
    <citation type="journal article" date="2015" name="Genome Biol.">
        <title>Comparative genomics of Steinernema reveals deeply conserved gene regulatory networks.</title>
        <authorList>
            <person name="Dillman A.R."/>
            <person name="Macchietto M."/>
            <person name="Porter C.F."/>
            <person name="Rogers A."/>
            <person name="Williams B."/>
            <person name="Antoshechkin I."/>
            <person name="Lee M.M."/>
            <person name="Goodwin Z."/>
            <person name="Lu X."/>
            <person name="Lewis E.E."/>
            <person name="Goodrich-Blair H."/>
            <person name="Stock S.P."/>
            <person name="Adams B.J."/>
            <person name="Sternberg P.W."/>
            <person name="Mortazavi A."/>
        </authorList>
    </citation>
    <scope>NUCLEOTIDE SEQUENCE [LARGE SCALE GENOMIC DNA]</scope>
    <source>
        <strain evidence="1 2">ALL</strain>
    </source>
</reference>
<dbReference type="AlphaFoldDB" id="A0A4U5P154"/>
<dbReference type="EMBL" id="AZBU02000003">
    <property type="protein sequence ID" value="TKR89652.1"/>
    <property type="molecule type" value="Genomic_DNA"/>
</dbReference>
<sequence>MRWRTYNKLKKAAVATNLNSNRLNKTARTGGIKWISVASLRKHSSTRGLILPSAKIVNLTIPPLCLS</sequence>
<comment type="caution">
    <text evidence="1">The sequence shown here is derived from an EMBL/GenBank/DDBJ whole genome shotgun (WGS) entry which is preliminary data.</text>
</comment>
<evidence type="ECO:0000313" key="2">
    <source>
        <dbReference type="Proteomes" id="UP000298663"/>
    </source>
</evidence>
<proteinExistence type="predicted"/>
<name>A0A4U5P154_STECR</name>
<gene>
    <name evidence="1" type="ORF">L596_013721</name>
</gene>
<evidence type="ECO:0000313" key="1">
    <source>
        <dbReference type="EMBL" id="TKR89652.1"/>
    </source>
</evidence>